<dbReference type="EMBL" id="CP058605">
    <property type="protein sequence ID" value="QLG71508.1"/>
    <property type="molecule type" value="Genomic_DNA"/>
</dbReference>
<organism evidence="2 3">
    <name type="scientific">Zygotorulaspora mrakii</name>
    <name type="common">Zygosaccharomyces mrakii</name>
    <dbReference type="NCBI Taxonomy" id="42260"/>
    <lineage>
        <taxon>Eukaryota</taxon>
        <taxon>Fungi</taxon>
        <taxon>Dikarya</taxon>
        <taxon>Ascomycota</taxon>
        <taxon>Saccharomycotina</taxon>
        <taxon>Saccharomycetes</taxon>
        <taxon>Saccharomycetales</taxon>
        <taxon>Saccharomycetaceae</taxon>
        <taxon>Zygotorulaspora</taxon>
    </lineage>
</organism>
<keyword evidence="1" id="KW-0812">Transmembrane</keyword>
<accession>A0A7H9AYM4</accession>
<reference evidence="2 3" key="1">
    <citation type="submission" date="2020-07" db="EMBL/GenBank/DDBJ databases">
        <title>The yeast mating-type switching endonuclease HO is a domesticated member of an unorthodox homing genetic element family.</title>
        <authorList>
            <person name="Coughlan A.Y."/>
            <person name="Lombardi L."/>
            <person name="Braun-Galleani S."/>
            <person name="Martos A.R."/>
            <person name="Galeote V."/>
            <person name="Bigey F."/>
            <person name="Dequin S."/>
            <person name="Byrne K.P."/>
            <person name="Wolfe K.H."/>
        </authorList>
    </citation>
    <scope>NUCLEOTIDE SEQUENCE [LARGE SCALE GENOMIC DNA]</scope>
    <source>
        <strain evidence="2 3">NRRL Y-6702</strain>
    </source>
</reference>
<keyword evidence="1" id="KW-1133">Transmembrane helix</keyword>
<dbReference type="GeneID" id="59235169"/>
<protein>
    <submittedName>
        <fullName evidence="2">Uncharacterized protein</fullName>
    </submittedName>
</protein>
<evidence type="ECO:0000313" key="2">
    <source>
        <dbReference type="EMBL" id="QLG71508.1"/>
    </source>
</evidence>
<keyword evidence="1" id="KW-0472">Membrane</keyword>
<evidence type="ECO:0000256" key="1">
    <source>
        <dbReference type="SAM" id="Phobius"/>
    </source>
</evidence>
<name>A0A7H9AYM4_ZYGMR</name>
<dbReference type="KEGG" id="zmk:HG535_0B05500"/>
<sequence length="301" mass="33818">MLLNRLVELIALLVGSAAYFKFVGGQLTGYPDSQNPPNGLIAPAGNIDFSELTLSLMNDFVLMAQVFVTCIPSMVLAATTPLFVKVSCSFNLLSVLSLLALGILDGWDRLDESGPFRFQMKGLFESWAQNHTVDASDMTKRDLPSIRNPFEEVCKNLGLHADMYVRVDTLKNQRMICSSFEVSHSSFFHKPLFQEMCVTKKGLTRFGKNRLTRMPINTTRKLANFLIHGGIIKTAINPPLYLFNIIQAYGEYAEEVTQKMYEMITVMNSKTWDGADISLTLHEDEKLLMSITYRRGGATIY</sequence>
<feature type="transmembrane region" description="Helical" evidence="1">
    <location>
        <begin position="90"/>
        <end position="107"/>
    </location>
</feature>
<keyword evidence="3" id="KW-1185">Reference proteome</keyword>
<evidence type="ECO:0000313" key="3">
    <source>
        <dbReference type="Proteomes" id="UP000509704"/>
    </source>
</evidence>
<proteinExistence type="predicted"/>
<dbReference type="AlphaFoldDB" id="A0A7H9AYM4"/>
<feature type="transmembrane region" description="Helical" evidence="1">
    <location>
        <begin position="60"/>
        <end position="84"/>
    </location>
</feature>
<dbReference type="RefSeq" id="XP_037143236.1">
    <property type="nucleotide sequence ID" value="XM_037287341.1"/>
</dbReference>
<dbReference type="Proteomes" id="UP000509704">
    <property type="component" value="Chromosome 2"/>
</dbReference>
<gene>
    <name evidence="2" type="ORF">HG535_0B05500</name>
</gene>
<feature type="transmembrane region" description="Helical" evidence="1">
    <location>
        <begin position="6"/>
        <end position="24"/>
    </location>
</feature>
<dbReference type="OrthoDB" id="4056332at2759"/>